<reference evidence="1 2" key="1">
    <citation type="submission" date="2013-05" db="EMBL/GenBank/DDBJ databases">
        <title>Genome assembly of Chondromyces apiculatus DSM 436.</title>
        <authorList>
            <person name="Sharma G."/>
            <person name="Khatri I."/>
            <person name="Kaur C."/>
            <person name="Mayilraj S."/>
            <person name="Subramanian S."/>
        </authorList>
    </citation>
    <scope>NUCLEOTIDE SEQUENCE [LARGE SCALE GENOMIC DNA]</scope>
    <source>
        <strain evidence="1 2">DSM 436</strain>
    </source>
</reference>
<gene>
    <name evidence="1" type="ORF">CAP_6354</name>
</gene>
<comment type="caution">
    <text evidence="1">The sequence shown here is derived from an EMBL/GenBank/DDBJ whole genome shotgun (WGS) entry which is preliminary data.</text>
</comment>
<evidence type="ECO:0000313" key="2">
    <source>
        <dbReference type="Proteomes" id="UP000019678"/>
    </source>
</evidence>
<accession>A0A017T301</accession>
<dbReference type="Proteomes" id="UP000019678">
    <property type="component" value="Unassembled WGS sequence"/>
</dbReference>
<dbReference type="EMBL" id="ASRX01000053">
    <property type="protein sequence ID" value="EYF02931.1"/>
    <property type="molecule type" value="Genomic_DNA"/>
</dbReference>
<sequence>MKAIEFRETMTGSYHLATRPSEERPMTFTIRARSRGGLRGLLKGPEAEIEGEVDAEGFADHRYLKGLMNLDVLRTGKLRYSFQFDDNGGQRCTFAGEKTVRLDDLVETMTVLPGKLLGEGGDEIGQALLRFDLRGELLRFLRSFKVVVL</sequence>
<proteinExistence type="predicted"/>
<dbReference type="OrthoDB" id="5511171at2"/>
<dbReference type="AlphaFoldDB" id="A0A017T301"/>
<keyword evidence="2" id="KW-1185">Reference proteome</keyword>
<evidence type="ECO:0000313" key="1">
    <source>
        <dbReference type="EMBL" id="EYF02931.1"/>
    </source>
</evidence>
<dbReference type="RefSeq" id="WP_044246878.1">
    <property type="nucleotide sequence ID" value="NZ_ASRX01000053.1"/>
</dbReference>
<organism evidence="1 2">
    <name type="scientific">Chondromyces apiculatus DSM 436</name>
    <dbReference type="NCBI Taxonomy" id="1192034"/>
    <lineage>
        <taxon>Bacteria</taxon>
        <taxon>Pseudomonadati</taxon>
        <taxon>Myxococcota</taxon>
        <taxon>Polyangia</taxon>
        <taxon>Polyangiales</taxon>
        <taxon>Polyangiaceae</taxon>
        <taxon>Chondromyces</taxon>
    </lineage>
</organism>
<dbReference type="STRING" id="1192034.CAP_6354"/>
<name>A0A017T301_9BACT</name>
<protein>
    <submittedName>
        <fullName evidence="1">Uncharacterized protein</fullName>
    </submittedName>
</protein>